<dbReference type="SUPFAM" id="SSF50729">
    <property type="entry name" value="PH domain-like"/>
    <property type="match status" value="1"/>
</dbReference>
<evidence type="ECO:0000313" key="7">
    <source>
        <dbReference type="EMBL" id="KAJ3592266.1"/>
    </source>
</evidence>
<evidence type="ECO:0000256" key="1">
    <source>
        <dbReference type="ARBA" id="ARBA00004496"/>
    </source>
</evidence>
<dbReference type="InterPro" id="IPR011993">
    <property type="entry name" value="PH-like_dom_sf"/>
</dbReference>
<dbReference type="GO" id="GO:0046627">
    <property type="term" value="P:negative regulation of insulin receptor signaling pathway"/>
    <property type="evidence" value="ECO:0007669"/>
    <property type="project" value="TreeGrafter"/>
</dbReference>
<dbReference type="PANTHER" id="PTHR11243:SF22">
    <property type="entry name" value="GROWTH FACTOR RECEPTOR-BOUND PROTEIN 14"/>
    <property type="match status" value="1"/>
</dbReference>
<dbReference type="Proteomes" id="UP001148018">
    <property type="component" value="Unassembled WGS sequence"/>
</dbReference>
<dbReference type="AlphaFoldDB" id="A0A9Q0DPU3"/>
<dbReference type="GO" id="GO:0008286">
    <property type="term" value="P:insulin receptor signaling pathway"/>
    <property type="evidence" value="ECO:0007669"/>
    <property type="project" value="TreeGrafter"/>
</dbReference>
<dbReference type="GO" id="GO:0005886">
    <property type="term" value="C:plasma membrane"/>
    <property type="evidence" value="ECO:0007669"/>
    <property type="project" value="TreeGrafter"/>
</dbReference>
<dbReference type="Gene3D" id="3.10.20.90">
    <property type="entry name" value="Phosphatidylinositol 3-kinase Catalytic Subunit, Chain A, domain 1"/>
    <property type="match status" value="1"/>
</dbReference>
<reference evidence="7" key="1">
    <citation type="submission" date="2022-07" db="EMBL/GenBank/DDBJ databases">
        <title>Chromosome-level genome of Muraenolepis orangiensis.</title>
        <authorList>
            <person name="Kim J."/>
        </authorList>
    </citation>
    <scope>NUCLEOTIDE SEQUENCE</scope>
    <source>
        <strain evidence="7">KU_S4_2022</strain>
        <tissue evidence="7">Muscle</tissue>
    </source>
</reference>
<keyword evidence="2" id="KW-0963">Cytoplasm</keyword>
<accession>A0A9Q0DPU3</accession>
<protein>
    <recommendedName>
        <fullName evidence="9">Growth factor receptor bound protein 14</fullName>
    </recommendedName>
</protein>
<dbReference type="PROSITE" id="PS50200">
    <property type="entry name" value="RA"/>
    <property type="match status" value="1"/>
</dbReference>
<dbReference type="SUPFAM" id="SSF54236">
    <property type="entry name" value="Ubiquitin-like"/>
    <property type="match status" value="1"/>
</dbReference>
<feature type="domain" description="Ras-associating" evidence="6">
    <location>
        <begin position="1"/>
        <end position="84"/>
    </location>
</feature>
<name>A0A9Q0DPU3_9TELE</name>
<comment type="subcellular location">
    <subcellularLocation>
        <location evidence="1">Cytoplasm</location>
    </subcellularLocation>
</comment>
<dbReference type="Gene3D" id="3.30.505.10">
    <property type="entry name" value="SH2 domain"/>
    <property type="match status" value="1"/>
</dbReference>
<feature type="domain" description="SH2" evidence="5">
    <location>
        <begin position="257"/>
        <end position="353"/>
    </location>
</feature>
<evidence type="ECO:0000259" key="5">
    <source>
        <dbReference type="PROSITE" id="PS50001"/>
    </source>
</evidence>
<dbReference type="InterPro" id="IPR015042">
    <property type="entry name" value="BPS-dom"/>
</dbReference>
<dbReference type="InterPro" id="IPR029071">
    <property type="entry name" value="Ubiquitin-like_domsf"/>
</dbReference>
<dbReference type="GO" id="GO:0005737">
    <property type="term" value="C:cytoplasm"/>
    <property type="evidence" value="ECO:0007669"/>
    <property type="project" value="UniProtKB-SubCell"/>
</dbReference>
<evidence type="ECO:0000256" key="4">
    <source>
        <dbReference type="PROSITE-ProRule" id="PRU00191"/>
    </source>
</evidence>
<evidence type="ECO:0000313" key="8">
    <source>
        <dbReference type="Proteomes" id="UP001148018"/>
    </source>
</evidence>
<dbReference type="SMART" id="SM00314">
    <property type="entry name" value="RA"/>
    <property type="match status" value="1"/>
</dbReference>
<dbReference type="Gene3D" id="2.30.29.30">
    <property type="entry name" value="Pleckstrin-homology domain (PH domain)/Phosphotyrosine-binding domain (PTB)"/>
    <property type="match status" value="1"/>
</dbReference>
<keyword evidence="3 4" id="KW-0727">SH2 domain</keyword>
<gene>
    <name evidence="7" type="ORF">NHX12_007394</name>
</gene>
<sequence length="363" mass="41857">VIQVYNEDNSSRAVEVSRDVSARDICHMFVLKNCWVDDPSWTLFEHLPHLDIERTIEDHESVLEVLSGWGIHSESRLCFKKNNAKYDFFKTPLDFFPYHMVSLSNETNQMNRSQLIQTFLNPSMCPEVHGFLHTKEQGRKTWRRFYFVLRRSGLYFSSKGTSKGPAGPTDCGFCLKYGMQLYQNFLQPHQKQKVSPMRSVSESSLVAMDFSGQKSRVINNPTEEEGLTWRRKSCYRLGSAGNLPMSSGFSMALSQPWFHSQLSRDEAQRLITRRGLEDGVFLLRESLSNPNTVVLSLCHLQRVRHFQIRPVDDQGEMVYSLDDGQTRFSDLVQLVHFHQLNRGVLPCRLRHPVSRSSDVSLGD</sequence>
<keyword evidence="8" id="KW-1185">Reference proteome</keyword>
<dbReference type="Pfam" id="PF08947">
    <property type="entry name" value="BPS"/>
    <property type="match status" value="1"/>
</dbReference>
<evidence type="ECO:0000256" key="2">
    <source>
        <dbReference type="ARBA" id="ARBA00022490"/>
    </source>
</evidence>
<evidence type="ECO:0000259" key="6">
    <source>
        <dbReference type="PROSITE" id="PS50200"/>
    </source>
</evidence>
<dbReference type="InterPro" id="IPR000980">
    <property type="entry name" value="SH2"/>
</dbReference>
<evidence type="ECO:0000256" key="3">
    <source>
        <dbReference type="ARBA" id="ARBA00022999"/>
    </source>
</evidence>
<dbReference type="InterPro" id="IPR000159">
    <property type="entry name" value="RA_dom"/>
</dbReference>
<dbReference type="EMBL" id="JANIIK010000113">
    <property type="protein sequence ID" value="KAJ3592266.1"/>
    <property type="molecule type" value="Genomic_DNA"/>
</dbReference>
<dbReference type="PROSITE" id="PS50001">
    <property type="entry name" value="SH2"/>
    <property type="match status" value="1"/>
</dbReference>
<dbReference type="SMART" id="SM00252">
    <property type="entry name" value="SH2"/>
    <property type="match status" value="1"/>
</dbReference>
<proteinExistence type="predicted"/>
<dbReference type="Pfam" id="PF00017">
    <property type="entry name" value="SH2"/>
    <property type="match status" value="1"/>
</dbReference>
<organism evidence="7 8">
    <name type="scientific">Muraenolepis orangiensis</name>
    <name type="common">Patagonian moray cod</name>
    <dbReference type="NCBI Taxonomy" id="630683"/>
    <lineage>
        <taxon>Eukaryota</taxon>
        <taxon>Metazoa</taxon>
        <taxon>Chordata</taxon>
        <taxon>Craniata</taxon>
        <taxon>Vertebrata</taxon>
        <taxon>Euteleostomi</taxon>
        <taxon>Actinopterygii</taxon>
        <taxon>Neopterygii</taxon>
        <taxon>Teleostei</taxon>
        <taxon>Neoteleostei</taxon>
        <taxon>Acanthomorphata</taxon>
        <taxon>Zeiogadaria</taxon>
        <taxon>Gadariae</taxon>
        <taxon>Gadiformes</taxon>
        <taxon>Muraenolepidoidei</taxon>
        <taxon>Muraenolepididae</taxon>
        <taxon>Muraenolepis</taxon>
    </lineage>
</organism>
<dbReference type="OrthoDB" id="5990423at2759"/>
<comment type="caution">
    <text evidence="7">The sequence shown here is derived from an EMBL/GenBank/DDBJ whole genome shotgun (WGS) entry which is preliminary data.</text>
</comment>
<dbReference type="Pfam" id="PF21989">
    <property type="entry name" value="RA_2"/>
    <property type="match status" value="1"/>
</dbReference>
<evidence type="ECO:0008006" key="9">
    <source>
        <dbReference type="Google" id="ProtNLM"/>
    </source>
</evidence>
<dbReference type="InterPro" id="IPR039664">
    <property type="entry name" value="GRB/APBB1IP"/>
</dbReference>
<dbReference type="SUPFAM" id="SSF55550">
    <property type="entry name" value="SH2 domain"/>
    <property type="match status" value="1"/>
</dbReference>
<feature type="non-terminal residue" evidence="7">
    <location>
        <position position="1"/>
    </location>
</feature>
<dbReference type="InterPro" id="IPR036860">
    <property type="entry name" value="SH2_dom_sf"/>
</dbReference>
<dbReference type="PANTHER" id="PTHR11243">
    <property type="entry name" value="GROWTH FACTOR RECEPTOR-BOUND PROTEIN"/>
    <property type="match status" value="1"/>
</dbReference>
<dbReference type="PRINTS" id="PR00401">
    <property type="entry name" value="SH2DOMAIN"/>
</dbReference>